<dbReference type="Pfam" id="PF01546">
    <property type="entry name" value="Peptidase_M20"/>
    <property type="match status" value="1"/>
</dbReference>
<dbReference type="Gene3D" id="3.40.630.10">
    <property type="entry name" value="Zn peptidases"/>
    <property type="match status" value="1"/>
</dbReference>
<feature type="domain" description="Peptidase M20 dimerisation" evidence="6">
    <location>
        <begin position="195"/>
        <end position="317"/>
    </location>
</feature>
<dbReference type="EMBL" id="BOOF01000044">
    <property type="protein sequence ID" value="GIH65765.1"/>
    <property type="molecule type" value="Genomic_DNA"/>
</dbReference>
<dbReference type="InterPro" id="IPR036264">
    <property type="entry name" value="Bact_exopeptidase_dim_dom"/>
</dbReference>
<dbReference type="RefSeq" id="WP_079315069.1">
    <property type="nucleotide sequence ID" value="NZ_BOOF01000044.1"/>
</dbReference>
<accession>A0ABQ4GWH3</accession>
<evidence type="ECO:0000256" key="5">
    <source>
        <dbReference type="ARBA" id="ARBA00022833"/>
    </source>
</evidence>
<keyword evidence="5" id="KW-0862">Zinc</keyword>
<dbReference type="PANTHER" id="PTHR43808:SF8">
    <property type="entry name" value="PEPTIDASE M20 DIMERISATION DOMAIN-CONTAINING PROTEIN"/>
    <property type="match status" value="1"/>
</dbReference>
<evidence type="ECO:0000256" key="3">
    <source>
        <dbReference type="ARBA" id="ARBA00022723"/>
    </source>
</evidence>
<dbReference type="PANTHER" id="PTHR43808">
    <property type="entry name" value="ACETYLORNITHINE DEACETYLASE"/>
    <property type="match status" value="1"/>
</dbReference>
<dbReference type="CDD" id="cd05675">
    <property type="entry name" value="M20_yscS_like"/>
    <property type="match status" value="1"/>
</dbReference>
<dbReference type="Gene3D" id="1.10.150.900">
    <property type="match status" value="1"/>
</dbReference>
<dbReference type="SUPFAM" id="SSF53187">
    <property type="entry name" value="Zn-dependent exopeptidases"/>
    <property type="match status" value="1"/>
</dbReference>
<proteinExistence type="inferred from homology"/>
<dbReference type="InterPro" id="IPR011650">
    <property type="entry name" value="Peptidase_M20_dimer"/>
</dbReference>
<dbReference type="Proteomes" id="UP000660454">
    <property type="component" value="Unassembled WGS sequence"/>
</dbReference>
<keyword evidence="8" id="KW-1185">Reference proteome</keyword>
<dbReference type="NCBIfam" id="NF005913">
    <property type="entry name" value="PRK07906.1"/>
    <property type="match status" value="1"/>
</dbReference>
<gene>
    <name evidence="7" type="ORF">Msi02_65820</name>
</gene>
<evidence type="ECO:0000256" key="4">
    <source>
        <dbReference type="ARBA" id="ARBA00022801"/>
    </source>
</evidence>
<keyword evidence="3" id="KW-0479">Metal-binding</keyword>
<evidence type="ECO:0000256" key="2">
    <source>
        <dbReference type="ARBA" id="ARBA00006247"/>
    </source>
</evidence>
<comment type="caution">
    <text evidence="7">The sequence shown here is derived from an EMBL/GenBank/DDBJ whole genome shotgun (WGS) entry which is preliminary data.</text>
</comment>
<name>A0ABQ4GWH3_9ACTN</name>
<evidence type="ECO:0000259" key="6">
    <source>
        <dbReference type="Pfam" id="PF07687"/>
    </source>
</evidence>
<dbReference type="SUPFAM" id="SSF55031">
    <property type="entry name" value="Bacterial exopeptidase dimerisation domain"/>
    <property type="match status" value="1"/>
</dbReference>
<evidence type="ECO:0000313" key="8">
    <source>
        <dbReference type="Proteomes" id="UP000660454"/>
    </source>
</evidence>
<reference evidence="7 8" key="1">
    <citation type="submission" date="2021-01" db="EMBL/GenBank/DDBJ databases">
        <title>Whole genome shotgun sequence of Microbispora siamensis NBRC 104113.</title>
        <authorList>
            <person name="Komaki H."/>
            <person name="Tamura T."/>
        </authorList>
    </citation>
    <scope>NUCLEOTIDE SEQUENCE [LARGE SCALE GENOMIC DNA]</scope>
    <source>
        <strain evidence="7 8">NBRC 104113</strain>
    </source>
</reference>
<evidence type="ECO:0000256" key="1">
    <source>
        <dbReference type="ARBA" id="ARBA00001947"/>
    </source>
</evidence>
<dbReference type="InterPro" id="IPR050072">
    <property type="entry name" value="Peptidase_M20A"/>
</dbReference>
<dbReference type="InterPro" id="IPR002933">
    <property type="entry name" value="Peptidase_M20"/>
</dbReference>
<comment type="cofactor">
    <cofactor evidence="1">
        <name>Zn(2+)</name>
        <dbReference type="ChEBI" id="CHEBI:29105"/>
    </cofactor>
</comment>
<protein>
    <submittedName>
        <fullName evidence="7">Peptidase M20</fullName>
    </submittedName>
</protein>
<sequence length="431" mass="46919">MTPRYGEDEVAELCRDLIRIDSVNAGDNAGPGEREAAEYVAGKLSEVGLEPRILESDRGRANVVARVEGTDPSRDALVLHGHLDVVPFDAADWTHHPLSGEIADGCVWGRGAVDMKDMDAMILAVVRRRLSEGRRPPRDVVLVFTADEEAGGHYGAQWLAGRHPEVFEGCTEAIGEVGGFSVTTEKGRLYLIEAAEKGIAWMRLTAKGRAGHGSMLNDDNAVTELAEAVGRLGRHKWPVRLTPTVQAFFEEVFGTEVKAEDAEAAVATLGPLARMIGATLRNTTNPTMLQAGYKANVIPQIATAHVDGRFLPGYEDEFFQTVDELLGPNVTREFVYHDVAVETPFKGPLVKAMADALQEEDPGSRAVPYTLSGGTDLKAFSRLGISGYGFAPLRLPEDLDFSGMFHGVDERVPVDSLRFGVRVLDRFLEYC</sequence>
<evidence type="ECO:0000313" key="7">
    <source>
        <dbReference type="EMBL" id="GIH65765.1"/>
    </source>
</evidence>
<dbReference type="Pfam" id="PF07687">
    <property type="entry name" value="M20_dimer"/>
    <property type="match status" value="1"/>
</dbReference>
<comment type="similarity">
    <text evidence="2">Belongs to the peptidase M20A family.</text>
</comment>
<dbReference type="PIRSF" id="PIRSF036696">
    <property type="entry name" value="ACY-1"/>
    <property type="match status" value="1"/>
</dbReference>
<organism evidence="7 8">
    <name type="scientific">Microbispora siamensis</name>
    <dbReference type="NCBI Taxonomy" id="564413"/>
    <lineage>
        <taxon>Bacteria</taxon>
        <taxon>Bacillati</taxon>
        <taxon>Actinomycetota</taxon>
        <taxon>Actinomycetes</taxon>
        <taxon>Streptosporangiales</taxon>
        <taxon>Streptosporangiaceae</taxon>
        <taxon>Microbispora</taxon>
    </lineage>
</organism>
<dbReference type="Gene3D" id="3.30.70.360">
    <property type="match status" value="1"/>
</dbReference>
<keyword evidence="4" id="KW-0378">Hydrolase</keyword>